<evidence type="ECO:0000259" key="8">
    <source>
        <dbReference type="PROSITE" id="PS51303"/>
    </source>
</evidence>
<keyword evidence="10" id="KW-1185">Reference proteome</keyword>
<feature type="compositionally biased region" description="Basic and acidic residues" evidence="7">
    <location>
        <begin position="208"/>
        <end position="220"/>
    </location>
</feature>
<reference evidence="9" key="3">
    <citation type="submission" date="2025-09" db="UniProtKB">
        <authorList>
            <consortium name="Ensembl"/>
        </authorList>
    </citation>
    <scope>IDENTIFICATION</scope>
</reference>
<keyword evidence="6" id="KW-0440">LIM domain</keyword>
<dbReference type="InterPro" id="IPR047120">
    <property type="entry name" value="Pk/Esn/Tes"/>
</dbReference>
<feature type="domain" description="PET" evidence="8">
    <location>
        <begin position="99"/>
        <end position="206"/>
    </location>
</feature>
<comment type="subcellular location">
    <subcellularLocation>
        <location evidence="1">Cytoplasm</location>
    </subcellularLocation>
</comment>
<dbReference type="Pfam" id="PF00412">
    <property type="entry name" value="LIM"/>
    <property type="match status" value="1"/>
</dbReference>
<accession>A0A8C9E9E7</accession>
<evidence type="ECO:0000256" key="2">
    <source>
        <dbReference type="ARBA" id="ARBA00022490"/>
    </source>
</evidence>
<dbReference type="AlphaFoldDB" id="A0A8C9E9E7"/>
<evidence type="ECO:0000256" key="6">
    <source>
        <dbReference type="ARBA" id="ARBA00023038"/>
    </source>
</evidence>
<dbReference type="PROSITE" id="PS00478">
    <property type="entry name" value="LIM_DOMAIN_1"/>
    <property type="match status" value="1"/>
</dbReference>
<dbReference type="InterPro" id="IPR010442">
    <property type="entry name" value="PET_domain"/>
</dbReference>
<evidence type="ECO:0000256" key="4">
    <source>
        <dbReference type="ARBA" id="ARBA00022737"/>
    </source>
</evidence>
<dbReference type="GO" id="GO:0070886">
    <property type="term" value="P:positive regulation of calcineurin-NFAT signaling cascade"/>
    <property type="evidence" value="ECO:0007669"/>
    <property type="project" value="Ensembl"/>
</dbReference>
<dbReference type="PANTHER" id="PTHR24211">
    <property type="entry name" value="LIM DOMAIN-CONTAINING PROTEIN"/>
    <property type="match status" value="1"/>
</dbReference>
<keyword evidence="3" id="KW-0479">Metal-binding</keyword>
<sequence>MAKVAVDLNPGVQKMSLGQQQSARGVPCLRCKGTCSGFEPHSWRKMCKSCKCSQEDHCLSSDLEDDRKIGRLLMDSKYSTLTARVKGGDGIRIYKRNRMIMTNPIATGKDPTFDTITYEWAPPGVTQKLGLQYMELIPKEKQPVTGTEGAYYRRRQLLRQLPIYDQDPSRCRGLLENELKVMEEFVKQYKSEALGVGEVALPGQGGLPKEEGKQQEKPEGAETAAPTTNGSISDPSKEHVCELCKGVAPADSPVVYSDRAGYSKQWHPACFVCNKCSEPLVEPHLLLEGRGALVWPSLLREPAAPVLRLRRDNILRGLPVRGRPGLAPRALCLRGLRAAAGRPGVHHLQGSASVPSVQQVQTLLKGCAPTAGIHRIPPRSTAKCAKAILRVWRDSQQATKTVIFLQWIYIYTHTYSRSGGEGSLRVNSFKAGDVLRSLRTQLFCFCCCCCFPATNETHPARAL</sequence>
<evidence type="ECO:0000256" key="3">
    <source>
        <dbReference type="ARBA" id="ARBA00022723"/>
    </source>
</evidence>
<organism evidence="9 10">
    <name type="scientific">Phocoena sinus</name>
    <name type="common">Vaquita</name>
    <dbReference type="NCBI Taxonomy" id="42100"/>
    <lineage>
        <taxon>Eukaryota</taxon>
        <taxon>Metazoa</taxon>
        <taxon>Chordata</taxon>
        <taxon>Craniata</taxon>
        <taxon>Vertebrata</taxon>
        <taxon>Euteleostomi</taxon>
        <taxon>Mammalia</taxon>
        <taxon>Eutheria</taxon>
        <taxon>Laurasiatheria</taxon>
        <taxon>Artiodactyla</taxon>
        <taxon>Whippomorpha</taxon>
        <taxon>Cetacea</taxon>
        <taxon>Odontoceti</taxon>
        <taxon>Phocoenidae</taxon>
        <taxon>Phocoena</taxon>
    </lineage>
</organism>
<gene>
    <name evidence="9" type="primary">LMCD1</name>
</gene>
<evidence type="ECO:0000313" key="10">
    <source>
        <dbReference type="Proteomes" id="UP000694554"/>
    </source>
</evidence>
<feature type="region of interest" description="Disordered" evidence="7">
    <location>
        <begin position="200"/>
        <end position="236"/>
    </location>
</feature>
<dbReference type="Pfam" id="PF06297">
    <property type="entry name" value="PET"/>
    <property type="match status" value="1"/>
</dbReference>
<dbReference type="GO" id="GO:0005737">
    <property type="term" value="C:cytoplasm"/>
    <property type="evidence" value="ECO:0007669"/>
    <property type="project" value="UniProtKB-SubCell"/>
</dbReference>
<keyword evidence="4" id="KW-0677">Repeat</keyword>
<reference evidence="9" key="1">
    <citation type="submission" date="2019-08" db="EMBL/GenBank/DDBJ databases">
        <title>Phocoena sinus (Vaquita) genome, mPhoSin1, primary haplotype.</title>
        <authorList>
            <person name="Morin P."/>
            <person name="Mountcastle J."/>
            <person name="Fungtammasan C."/>
            <person name="Rhie A."/>
            <person name="Rojas-Bracho L."/>
            <person name="Smith C.R."/>
            <person name="Taylor B.L."/>
            <person name="Gulland F.M.D."/>
            <person name="Musser W."/>
            <person name="Houck M."/>
            <person name="Haase B."/>
            <person name="Paez S."/>
            <person name="Howe K."/>
            <person name="Torrance J."/>
            <person name="Formenti G."/>
            <person name="Phillippy A."/>
            <person name="Ryder O."/>
            <person name="Jarvis E.D."/>
            <person name="Fedrigo O."/>
        </authorList>
    </citation>
    <scope>NUCLEOTIDE SEQUENCE [LARGE SCALE GENOMIC DNA]</scope>
</reference>
<dbReference type="GO" id="GO:0000122">
    <property type="term" value="P:negative regulation of transcription by RNA polymerase II"/>
    <property type="evidence" value="ECO:0007669"/>
    <property type="project" value="Ensembl"/>
</dbReference>
<evidence type="ECO:0000256" key="5">
    <source>
        <dbReference type="ARBA" id="ARBA00022833"/>
    </source>
</evidence>
<dbReference type="GO" id="GO:0005634">
    <property type="term" value="C:nucleus"/>
    <property type="evidence" value="ECO:0007669"/>
    <property type="project" value="Ensembl"/>
</dbReference>
<dbReference type="InterPro" id="IPR033724">
    <property type="entry name" value="PET_testin"/>
</dbReference>
<name>A0A8C9E9E7_PHOSS</name>
<protein>
    <submittedName>
        <fullName evidence="9">LIM and cysteine rich domains 1</fullName>
    </submittedName>
</protein>
<dbReference type="PROSITE" id="PS51303">
    <property type="entry name" value="PET"/>
    <property type="match status" value="1"/>
</dbReference>
<dbReference type="InterPro" id="IPR001781">
    <property type="entry name" value="Znf_LIM"/>
</dbReference>
<dbReference type="Ensembl" id="ENSPSNT00000031240.1">
    <property type="protein sequence ID" value="ENSPSNP00000027808.1"/>
    <property type="gene ID" value="ENSPSNG00000020193.1"/>
</dbReference>
<keyword evidence="5" id="KW-0862">Zinc</keyword>
<dbReference type="GO" id="GO:0003714">
    <property type="term" value="F:transcription corepressor activity"/>
    <property type="evidence" value="ECO:0007669"/>
    <property type="project" value="Ensembl"/>
</dbReference>
<dbReference type="PANTHER" id="PTHR24211:SF0">
    <property type="entry name" value="LIM AND CYSTEINE-RICH DOMAINS PROTEIN 1"/>
    <property type="match status" value="1"/>
</dbReference>
<proteinExistence type="predicted"/>
<dbReference type="Proteomes" id="UP000694554">
    <property type="component" value="Chromosome 11"/>
</dbReference>
<evidence type="ECO:0000256" key="1">
    <source>
        <dbReference type="ARBA" id="ARBA00004496"/>
    </source>
</evidence>
<dbReference type="Gene3D" id="2.10.110.10">
    <property type="entry name" value="Cysteine Rich Protein"/>
    <property type="match status" value="1"/>
</dbReference>
<dbReference type="CDD" id="cd09829">
    <property type="entry name" value="PET_testin"/>
    <property type="match status" value="1"/>
</dbReference>
<keyword evidence="2" id="KW-0963">Cytoplasm</keyword>
<dbReference type="GO" id="GO:0008270">
    <property type="term" value="F:zinc ion binding"/>
    <property type="evidence" value="ECO:0007669"/>
    <property type="project" value="InterPro"/>
</dbReference>
<evidence type="ECO:0000313" key="9">
    <source>
        <dbReference type="Ensembl" id="ENSPSNP00000027808.1"/>
    </source>
</evidence>
<evidence type="ECO:0000256" key="7">
    <source>
        <dbReference type="SAM" id="MobiDB-lite"/>
    </source>
</evidence>
<reference evidence="9" key="2">
    <citation type="submission" date="2025-08" db="UniProtKB">
        <authorList>
            <consortium name="Ensembl"/>
        </authorList>
    </citation>
    <scope>IDENTIFICATION</scope>
</reference>
<dbReference type="GeneTree" id="ENSGT00940000158813"/>
<feature type="compositionally biased region" description="Polar residues" evidence="7">
    <location>
        <begin position="225"/>
        <end position="234"/>
    </location>
</feature>
<dbReference type="GO" id="GO:0010611">
    <property type="term" value="P:regulation of cardiac muscle hypertrophy"/>
    <property type="evidence" value="ECO:0007669"/>
    <property type="project" value="Ensembl"/>
</dbReference>